<protein>
    <submittedName>
        <fullName evidence="2">Uncharacterized protein</fullName>
    </submittedName>
</protein>
<feature type="compositionally biased region" description="Polar residues" evidence="1">
    <location>
        <begin position="27"/>
        <end position="41"/>
    </location>
</feature>
<dbReference type="Proteomes" id="UP000314294">
    <property type="component" value="Unassembled WGS sequence"/>
</dbReference>
<dbReference type="AlphaFoldDB" id="A0A4Z2J4P4"/>
<sequence length="85" mass="9382">MTLRMVFTQSSMSFWVLAMRRFPPTPFVNNNNATPSRSRTGGSVHLHSHMRVVRPAEEDAPSRSGSARHGQSNKSSGSPGRELTD</sequence>
<comment type="caution">
    <text evidence="2">The sequence shown here is derived from an EMBL/GenBank/DDBJ whole genome shotgun (WGS) entry which is preliminary data.</text>
</comment>
<dbReference type="EMBL" id="SRLO01000021">
    <property type="protein sequence ID" value="TNN85325.1"/>
    <property type="molecule type" value="Genomic_DNA"/>
</dbReference>
<feature type="compositionally biased region" description="Polar residues" evidence="1">
    <location>
        <begin position="63"/>
        <end position="78"/>
    </location>
</feature>
<accession>A0A4Z2J4P4</accession>
<keyword evidence="3" id="KW-1185">Reference proteome</keyword>
<evidence type="ECO:0000313" key="3">
    <source>
        <dbReference type="Proteomes" id="UP000314294"/>
    </source>
</evidence>
<reference evidence="2 3" key="1">
    <citation type="submission" date="2019-03" db="EMBL/GenBank/DDBJ databases">
        <title>First draft genome of Liparis tanakae, snailfish: a comprehensive survey of snailfish specific genes.</title>
        <authorList>
            <person name="Kim W."/>
            <person name="Song I."/>
            <person name="Jeong J.-H."/>
            <person name="Kim D."/>
            <person name="Kim S."/>
            <person name="Ryu S."/>
            <person name="Song J.Y."/>
            <person name="Lee S.K."/>
        </authorList>
    </citation>
    <scope>NUCLEOTIDE SEQUENCE [LARGE SCALE GENOMIC DNA]</scope>
    <source>
        <tissue evidence="2">Muscle</tissue>
    </source>
</reference>
<feature type="region of interest" description="Disordered" evidence="1">
    <location>
        <begin position="26"/>
        <end position="85"/>
    </location>
</feature>
<gene>
    <name evidence="2" type="ORF">EYF80_004347</name>
</gene>
<proteinExistence type="predicted"/>
<name>A0A4Z2J4P4_9TELE</name>
<evidence type="ECO:0000256" key="1">
    <source>
        <dbReference type="SAM" id="MobiDB-lite"/>
    </source>
</evidence>
<evidence type="ECO:0000313" key="2">
    <source>
        <dbReference type="EMBL" id="TNN85325.1"/>
    </source>
</evidence>
<organism evidence="2 3">
    <name type="scientific">Liparis tanakae</name>
    <name type="common">Tanaka's snailfish</name>
    <dbReference type="NCBI Taxonomy" id="230148"/>
    <lineage>
        <taxon>Eukaryota</taxon>
        <taxon>Metazoa</taxon>
        <taxon>Chordata</taxon>
        <taxon>Craniata</taxon>
        <taxon>Vertebrata</taxon>
        <taxon>Euteleostomi</taxon>
        <taxon>Actinopterygii</taxon>
        <taxon>Neopterygii</taxon>
        <taxon>Teleostei</taxon>
        <taxon>Neoteleostei</taxon>
        <taxon>Acanthomorphata</taxon>
        <taxon>Eupercaria</taxon>
        <taxon>Perciformes</taxon>
        <taxon>Cottioidei</taxon>
        <taxon>Cottales</taxon>
        <taxon>Liparidae</taxon>
        <taxon>Liparis</taxon>
    </lineage>
</organism>